<feature type="compositionally biased region" description="Basic and acidic residues" evidence="1">
    <location>
        <begin position="8"/>
        <end position="19"/>
    </location>
</feature>
<gene>
    <name evidence="2" type="ORF">HGM15179_015384</name>
</gene>
<dbReference type="AlphaFoldDB" id="A0A8K1LFF7"/>
<name>A0A8K1LFF7_9PASS</name>
<protein>
    <submittedName>
        <fullName evidence="2">Uncharacterized protein</fullName>
    </submittedName>
</protein>
<sequence length="95" mass="10662">MNPSPRKGWKDQVRLENPHLENPNPSQSDQFDASGDARSTGEQEAPGEQHREFQVLQEVGFTWNSTSMGYQELDTCAHLQGSDGGMDPECWKGRN</sequence>
<organism evidence="2 3">
    <name type="scientific">Zosterops borbonicus</name>
    <dbReference type="NCBI Taxonomy" id="364589"/>
    <lineage>
        <taxon>Eukaryota</taxon>
        <taxon>Metazoa</taxon>
        <taxon>Chordata</taxon>
        <taxon>Craniata</taxon>
        <taxon>Vertebrata</taxon>
        <taxon>Euteleostomi</taxon>
        <taxon>Archelosauria</taxon>
        <taxon>Archosauria</taxon>
        <taxon>Dinosauria</taxon>
        <taxon>Saurischia</taxon>
        <taxon>Theropoda</taxon>
        <taxon>Coelurosauria</taxon>
        <taxon>Aves</taxon>
        <taxon>Neognathae</taxon>
        <taxon>Neoaves</taxon>
        <taxon>Telluraves</taxon>
        <taxon>Australaves</taxon>
        <taxon>Passeriformes</taxon>
        <taxon>Sylvioidea</taxon>
        <taxon>Zosteropidae</taxon>
        <taxon>Zosterops</taxon>
    </lineage>
</organism>
<evidence type="ECO:0000256" key="1">
    <source>
        <dbReference type="SAM" id="MobiDB-lite"/>
    </source>
</evidence>
<accession>A0A8K1LFF7</accession>
<dbReference type="EMBL" id="SWJQ01000674">
    <property type="protein sequence ID" value="TRZ11748.1"/>
    <property type="molecule type" value="Genomic_DNA"/>
</dbReference>
<keyword evidence="3" id="KW-1185">Reference proteome</keyword>
<feature type="region of interest" description="Disordered" evidence="1">
    <location>
        <begin position="1"/>
        <end position="49"/>
    </location>
</feature>
<dbReference type="Proteomes" id="UP000796761">
    <property type="component" value="Unassembled WGS sequence"/>
</dbReference>
<evidence type="ECO:0000313" key="3">
    <source>
        <dbReference type="Proteomes" id="UP000796761"/>
    </source>
</evidence>
<proteinExistence type="predicted"/>
<reference evidence="2" key="1">
    <citation type="submission" date="2019-04" db="EMBL/GenBank/DDBJ databases">
        <title>Genome assembly of Zosterops borbonicus 15179.</title>
        <authorList>
            <person name="Leroy T."/>
            <person name="Anselmetti Y."/>
            <person name="Tilak M.-K."/>
            <person name="Nabholz B."/>
        </authorList>
    </citation>
    <scope>NUCLEOTIDE SEQUENCE</scope>
    <source>
        <strain evidence="2">HGM_15179</strain>
        <tissue evidence="2">Muscle</tissue>
    </source>
</reference>
<evidence type="ECO:0000313" key="2">
    <source>
        <dbReference type="EMBL" id="TRZ11748.1"/>
    </source>
</evidence>
<dbReference type="OrthoDB" id="10446174at2759"/>
<comment type="caution">
    <text evidence="2">The sequence shown here is derived from an EMBL/GenBank/DDBJ whole genome shotgun (WGS) entry which is preliminary data.</text>
</comment>